<evidence type="ECO:0000256" key="8">
    <source>
        <dbReference type="ARBA" id="ARBA00023140"/>
    </source>
</evidence>
<dbReference type="InterPro" id="IPR020613">
    <property type="entry name" value="Thiolase_CS"/>
</dbReference>
<evidence type="ECO:0000313" key="12">
    <source>
        <dbReference type="EMBL" id="EXJ69837.1"/>
    </source>
</evidence>
<evidence type="ECO:0000256" key="7">
    <source>
        <dbReference type="ARBA" id="ARBA00023121"/>
    </source>
</evidence>
<keyword evidence="5" id="KW-0630">Potassium</keyword>
<dbReference type="EC" id="2.3.1.176" evidence="2"/>
<evidence type="ECO:0000256" key="9">
    <source>
        <dbReference type="ARBA" id="ARBA00032316"/>
    </source>
</evidence>
<dbReference type="GO" id="GO:0005777">
    <property type="term" value="C:peroxisome"/>
    <property type="evidence" value="ECO:0007669"/>
    <property type="project" value="UniProtKB-SubCell"/>
</dbReference>
<comment type="caution">
    <text evidence="12">The sequence shown here is derived from an EMBL/GenBank/DDBJ whole genome shotgun (WGS) entry which is preliminary data.</text>
</comment>
<dbReference type="eggNOG" id="KOG1406">
    <property type="taxonomic scope" value="Eukaryota"/>
</dbReference>
<feature type="domain" description="Thiolase C-terminal" evidence="11">
    <location>
        <begin position="265"/>
        <end position="394"/>
    </location>
</feature>
<feature type="domain" description="Thiolase N-terminal" evidence="10">
    <location>
        <begin position="8"/>
        <end position="230"/>
    </location>
</feature>
<dbReference type="CDD" id="cd00829">
    <property type="entry name" value="SCP-x_thiolase"/>
    <property type="match status" value="1"/>
</dbReference>
<dbReference type="PROSITE" id="PS00098">
    <property type="entry name" value="THIOLASE_1"/>
    <property type="match status" value="1"/>
</dbReference>
<keyword evidence="4 12" id="KW-0808">Transferase</keyword>
<reference evidence="12 13" key="1">
    <citation type="submission" date="2013-03" db="EMBL/GenBank/DDBJ databases">
        <title>The Genome Sequence of Cladophialophora psammophila CBS 110553.</title>
        <authorList>
            <consortium name="The Broad Institute Genomics Platform"/>
            <person name="Cuomo C."/>
            <person name="de Hoog S."/>
            <person name="Gorbushina A."/>
            <person name="Walker B."/>
            <person name="Young S.K."/>
            <person name="Zeng Q."/>
            <person name="Gargeya S."/>
            <person name="Fitzgerald M."/>
            <person name="Haas B."/>
            <person name="Abouelleil A."/>
            <person name="Allen A.W."/>
            <person name="Alvarado L."/>
            <person name="Arachchi H.M."/>
            <person name="Berlin A.M."/>
            <person name="Chapman S.B."/>
            <person name="Gainer-Dewar J."/>
            <person name="Goldberg J."/>
            <person name="Griggs A."/>
            <person name="Gujja S."/>
            <person name="Hansen M."/>
            <person name="Howarth C."/>
            <person name="Imamovic A."/>
            <person name="Ireland A."/>
            <person name="Larimer J."/>
            <person name="McCowan C."/>
            <person name="Murphy C."/>
            <person name="Pearson M."/>
            <person name="Poon T.W."/>
            <person name="Priest M."/>
            <person name="Roberts A."/>
            <person name="Saif S."/>
            <person name="Shea T."/>
            <person name="Sisk P."/>
            <person name="Sykes S."/>
            <person name="Wortman J."/>
            <person name="Nusbaum C."/>
            <person name="Birren B."/>
        </authorList>
    </citation>
    <scope>NUCLEOTIDE SEQUENCE [LARGE SCALE GENOMIC DNA]</scope>
    <source>
        <strain evidence="12 13">CBS 110553</strain>
    </source>
</reference>
<sequence>MPRQAAPVYVLGVGMTKFIKPRGKVDYTEVAFEAGIKAMLDAHINYDEVDQGIGCYVYGDSTAAQRVFYQFGMTSIPIYNVNSNCSTGSSGLNMARQTVAYGAADCVLVLGFEKMFPGSLKGFWDDREAPMGTTAKMLQATKGFTNSPMAAQLFGNAAREYIEKYGATEADFAEIARINHEHSQRNPYAQFQQEYTLEEIQKAPMIHAPLTKLQCCPTSDGAAAVVLVSQEFLDQRPHLKSQAVQIIGQSLATDSPELFSTSAIDLCGYHMTEIAAKEAFRQAGITRDDVSVVELHDCFSSNEMMLINSLGLAPVGKAHELVRAGGITYGGKYVINPSGGLISKGHPLGATGLAQCAELVWHLRGWANNRLVRDKETRYALQQNLGLGGASIVTIYKRADGKKATPVSDGEVARITGLGYNPATQAKGFTSEDVARTVSKKHFSKFALQDVQEKVQARF</sequence>
<dbReference type="GeneID" id="19191616"/>
<dbReference type="AlphaFoldDB" id="W9WNV0"/>
<dbReference type="Proteomes" id="UP000019471">
    <property type="component" value="Unassembled WGS sequence"/>
</dbReference>
<evidence type="ECO:0000313" key="13">
    <source>
        <dbReference type="Proteomes" id="UP000019471"/>
    </source>
</evidence>
<keyword evidence="3" id="KW-0813">Transport</keyword>
<dbReference type="EMBL" id="AMGX01000010">
    <property type="protein sequence ID" value="EXJ69837.1"/>
    <property type="molecule type" value="Genomic_DNA"/>
</dbReference>
<dbReference type="Gene3D" id="3.40.47.10">
    <property type="match status" value="1"/>
</dbReference>
<dbReference type="PANTHER" id="PTHR42870:SF1">
    <property type="entry name" value="NON-SPECIFIC LIPID-TRANSFER PROTEIN-LIKE 2"/>
    <property type="match status" value="1"/>
</dbReference>
<keyword evidence="6" id="KW-0445">Lipid transport</keyword>
<evidence type="ECO:0000256" key="1">
    <source>
        <dbReference type="ARBA" id="ARBA00004275"/>
    </source>
</evidence>
<dbReference type="PANTHER" id="PTHR42870">
    <property type="entry name" value="ACETYL-COA C-ACETYLTRANSFERASE"/>
    <property type="match status" value="1"/>
</dbReference>
<dbReference type="GO" id="GO:0008289">
    <property type="term" value="F:lipid binding"/>
    <property type="evidence" value="ECO:0007669"/>
    <property type="project" value="UniProtKB-KW"/>
</dbReference>
<accession>W9WNV0</accession>
<dbReference type="InterPro" id="IPR020615">
    <property type="entry name" value="Thiolase_acyl_enz_int_AS"/>
</dbReference>
<evidence type="ECO:0000256" key="2">
    <source>
        <dbReference type="ARBA" id="ARBA00012352"/>
    </source>
</evidence>
<dbReference type="InterPro" id="IPR016039">
    <property type="entry name" value="Thiolase-like"/>
</dbReference>
<comment type="subcellular location">
    <subcellularLocation>
        <location evidence="1">Peroxisome</location>
    </subcellularLocation>
</comment>
<keyword evidence="12" id="KW-0012">Acyltransferase</keyword>
<dbReference type="Pfam" id="PF00108">
    <property type="entry name" value="Thiolase_N"/>
    <property type="match status" value="1"/>
</dbReference>
<dbReference type="OrthoDB" id="542135at2759"/>
<protein>
    <recommendedName>
        <fullName evidence="2">propanoyl-CoA C-acyltransferase</fullName>
        <ecNumber evidence="2">2.3.1.176</ecNumber>
    </recommendedName>
    <alternativeName>
        <fullName evidence="9">Propanoyl-CoA C-acyltransferase</fullName>
    </alternativeName>
</protein>
<dbReference type="InterPro" id="IPR020616">
    <property type="entry name" value="Thiolase_N"/>
</dbReference>
<dbReference type="Pfam" id="PF22691">
    <property type="entry name" value="Thiolase_C_1"/>
    <property type="match status" value="1"/>
</dbReference>
<evidence type="ECO:0000256" key="5">
    <source>
        <dbReference type="ARBA" id="ARBA00022958"/>
    </source>
</evidence>
<keyword evidence="8" id="KW-0576">Peroxisome</keyword>
<evidence type="ECO:0000256" key="4">
    <source>
        <dbReference type="ARBA" id="ARBA00022679"/>
    </source>
</evidence>
<keyword evidence="13" id="KW-1185">Reference proteome</keyword>
<name>W9WNV0_9EURO</name>
<dbReference type="RefSeq" id="XP_007745689.1">
    <property type="nucleotide sequence ID" value="XM_007747499.1"/>
</dbReference>
<evidence type="ECO:0000259" key="10">
    <source>
        <dbReference type="Pfam" id="PF00108"/>
    </source>
</evidence>
<evidence type="ECO:0000256" key="6">
    <source>
        <dbReference type="ARBA" id="ARBA00023055"/>
    </source>
</evidence>
<evidence type="ECO:0000259" key="11">
    <source>
        <dbReference type="Pfam" id="PF22691"/>
    </source>
</evidence>
<keyword evidence="7" id="KW-0446">Lipid-binding</keyword>
<dbReference type="NCBIfam" id="NF006102">
    <property type="entry name" value="PRK08256.1"/>
    <property type="match status" value="1"/>
</dbReference>
<dbReference type="STRING" id="1182543.W9WNV0"/>
<dbReference type="SUPFAM" id="SSF53901">
    <property type="entry name" value="Thiolase-like"/>
    <property type="match status" value="2"/>
</dbReference>
<dbReference type="HOGENOM" id="CLU_035425_0_1_1"/>
<evidence type="ECO:0000256" key="3">
    <source>
        <dbReference type="ARBA" id="ARBA00022448"/>
    </source>
</evidence>
<gene>
    <name evidence="12" type="ORF">A1O5_06909</name>
</gene>
<dbReference type="GO" id="GO:0006869">
    <property type="term" value="P:lipid transport"/>
    <property type="evidence" value="ECO:0007669"/>
    <property type="project" value="UniProtKB-KW"/>
</dbReference>
<proteinExistence type="predicted"/>
<dbReference type="GO" id="GO:0016747">
    <property type="term" value="F:acyltransferase activity, transferring groups other than amino-acyl groups"/>
    <property type="evidence" value="ECO:0007669"/>
    <property type="project" value="InterPro"/>
</dbReference>
<dbReference type="PROSITE" id="PS00737">
    <property type="entry name" value="THIOLASE_2"/>
    <property type="match status" value="1"/>
</dbReference>
<organism evidence="12 13">
    <name type="scientific">Cladophialophora psammophila CBS 110553</name>
    <dbReference type="NCBI Taxonomy" id="1182543"/>
    <lineage>
        <taxon>Eukaryota</taxon>
        <taxon>Fungi</taxon>
        <taxon>Dikarya</taxon>
        <taxon>Ascomycota</taxon>
        <taxon>Pezizomycotina</taxon>
        <taxon>Eurotiomycetes</taxon>
        <taxon>Chaetothyriomycetidae</taxon>
        <taxon>Chaetothyriales</taxon>
        <taxon>Herpotrichiellaceae</taxon>
        <taxon>Cladophialophora</taxon>
    </lineage>
</organism>
<dbReference type="InterPro" id="IPR055140">
    <property type="entry name" value="Thiolase_C_2"/>
</dbReference>